<dbReference type="GO" id="GO:0009097">
    <property type="term" value="P:isoleucine biosynthetic process"/>
    <property type="evidence" value="ECO:0007669"/>
    <property type="project" value="TreeGrafter"/>
</dbReference>
<dbReference type="CDD" id="cd07035">
    <property type="entry name" value="TPP_PYR_POX_like"/>
    <property type="match status" value="1"/>
</dbReference>
<dbReference type="Pfam" id="PF02776">
    <property type="entry name" value="TPP_enzyme_N"/>
    <property type="match status" value="1"/>
</dbReference>
<dbReference type="GO" id="GO:0050660">
    <property type="term" value="F:flavin adenine dinucleotide binding"/>
    <property type="evidence" value="ECO:0007669"/>
    <property type="project" value="TreeGrafter"/>
</dbReference>
<dbReference type="RefSeq" id="XP_018073464.1">
    <property type="nucleotide sequence ID" value="XM_018210626.1"/>
</dbReference>
<dbReference type="InterPro" id="IPR029061">
    <property type="entry name" value="THDP-binding"/>
</dbReference>
<evidence type="ECO:0000259" key="5">
    <source>
        <dbReference type="Pfam" id="PF02775"/>
    </source>
</evidence>
<evidence type="ECO:0000313" key="8">
    <source>
        <dbReference type="Proteomes" id="UP000070700"/>
    </source>
</evidence>
<dbReference type="Gene3D" id="3.40.50.1220">
    <property type="entry name" value="TPP-binding domain"/>
    <property type="match status" value="1"/>
</dbReference>
<dbReference type="GO" id="GO:0003984">
    <property type="term" value="F:acetolactate synthase activity"/>
    <property type="evidence" value="ECO:0007669"/>
    <property type="project" value="TreeGrafter"/>
</dbReference>
<dbReference type="PANTHER" id="PTHR18968:SF164">
    <property type="entry name" value="PYRUVATE DECARBOXYLASE"/>
    <property type="match status" value="1"/>
</dbReference>
<proteinExistence type="inferred from homology"/>
<organism evidence="7 8">
    <name type="scientific">Mollisia scopiformis</name>
    <name type="common">Conifer needle endophyte fungus</name>
    <name type="synonym">Phialocephala scopiformis</name>
    <dbReference type="NCBI Taxonomy" id="149040"/>
    <lineage>
        <taxon>Eukaryota</taxon>
        <taxon>Fungi</taxon>
        <taxon>Dikarya</taxon>
        <taxon>Ascomycota</taxon>
        <taxon>Pezizomycotina</taxon>
        <taxon>Leotiomycetes</taxon>
        <taxon>Helotiales</taxon>
        <taxon>Mollisiaceae</taxon>
        <taxon>Mollisia</taxon>
    </lineage>
</organism>
<keyword evidence="2 3" id="KW-0786">Thiamine pyrophosphate</keyword>
<dbReference type="InterPro" id="IPR045229">
    <property type="entry name" value="TPP_enz"/>
</dbReference>
<dbReference type="Pfam" id="PF02775">
    <property type="entry name" value="TPP_enzyme_C"/>
    <property type="match status" value="1"/>
</dbReference>
<dbReference type="Proteomes" id="UP000070700">
    <property type="component" value="Unassembled WGS sequence"/>
</dbReference>
<protein>
    <submittedName>
        <fullName evidence="7">Thiamine pyrophosphate enzyme</fullName>
    </submittedName>
</protein>
<dbReference type="InterPro" id="IPR012000">
    <property type="entry name" value="Thiamin_PyroP_enz_cen_dom"/>
</dbReference>
<dbReference type="SUPFAM" id="SSF52518">
    <property type="entry name" value="Thiamin diphosphate-binding fold (THDP-binding)"/>
    <property type="match status" value="2"/>
</dbReference>
<dbReference type="GO" id="GO:0005739">
    <property type="term" value="C:mitochondrion"/>
    <property type="evidence" value="ECO:0007669"/>
    <property type="project" value="TreeGrafter"/>
</dbReference>
<dbReference type="GO" id="GO:0009099">
    <property type="term" value="P:L-valine biosynthetic process"/>
    <property type="evidence" value="ECO:0007669"/>
    <property type="project" value="TreeGrafter"/>
</dbReference>
<reference evidence="7 8" key="1">
    <citation type="submission" date="2015-10" db="EMBL/GenBank/DDBJ databases">
        <title>Full genome of DAOMC 229536 Phialocephala scopiformis, a fungal endophyte of spruce producing the potent anti-insectan compound rugulosin.</title>
        <authorList>
            <consortium name="DOE Joint Genome Institute"/>
            <person name="Walker A.K."/>
            <person name="Frasz S.L."/>
            <person name="Seifert K.A."/>
            <person name="Miller J.D."/>
            <person name="Mondo S.J."/>
            <person name="Labutti K."/>
            <person name="Lipzen A."/>
            <person name="Dockter R."/>
            <person name="Kennedy M."/>
            <person name="Grigoriev I.V."/>
            <person name="Spatafora J.W."/>
        </authorList>
    </citation>
    <scope>NUCLEOTIDE SEQUENCE [LARGE SCALE GENOMIC DNA]</scope>
    <source>
        <strain evidence="7 8">CBS 120377</strain>
    </source>
</reference>
<feature type="domain" description="Thiamine pyrophosphate enzyme TPP-binding" evidence="5">
    <location>
        <begin position="414"/>
        <end position="571"/>
    </location>
</feature>
<evidence type="ECO:0000256" key="3">
    <source>
        <dbReference type="RuleBase" id="RU362132"/>
    </source>
</evidence>
<evidence type="ECO:0000256" key="1">
    <source>
        <dbReference type="ARBA" id="ARBA00007812"/>
    </source>
</evidence>
<dbReference type="PANTHER" id="PTHR18968">
    <property type="entry name" value="THIAMINE PYROPHOSPHATE ENZYMES"/>
    <property type="match status" value="1"/>
</dbReference>
<accession>A0A194XG55</accession>
<dbReference type="GO" id="GO:0000287">
    <property type="term" value="F:magnesium ion binding"/>
    <property type="evidence" value="ECO:0007669"/>
    <property type="project" value="InterPro"/>
</dbReference>
<dbReference type="STRING" id="149040.A0A194XG55"/>
<dbReference type="NCBIfam" id="NF006203">
    <property type="entry name" value="PRK08327.1"/>
    <property type="match status" value="1"/>
</dbReference>
<dbReference type="KEGG" id="psco:LY89DRAFT_612583"/>
<dbReference type="InParanoid" id="A0A194XG55"/>
<evidence type="ECO:0000256" key="2">
    <source>
        <dbReference type="ARBA" id="ARBA00023052"/>
    </source>
</evidence>
<dbReference type="GeneID" id="28820352"/>
<dbReference type="AlphaFoldDB" id="A0A194XG55"/>
<dbReference type="InterPro" id="IPR011766">
    <property type="entry name" value="TPP_enzyme_TPP-bd"/>
</dbReference>
<name>A0A194XG55_MOLSC</name>
<dbReference type="OrthoDB" id="2867507at2759"/>
<feature type="domain" description="Thiamine pyrophosphate enzyme N-terminal TPP-binding" evidence="6">
    <location>
        <begin position="4"/>
        <end position="134"/>
    </location>
</feature>
<feature type="domain" description="Thiamine pyrophosphate enzyme central" evidence="4">
    <location>
        <begin position="210"/>
        <end position="313"/>
    </location>
</feature>
<evidence type="ECO:0000259" key="4">
    <source>
        <dbReference type="Pfam" id="PF00205"/>
    </source>
</evidence>
<dbReference type="Gene3D" id="3.40.50.970">
    <property type="match status" value="2"/>
</dbReference>
<dbReference type="GO" id="GO:0030976">
    <property type="term" value="F:thiamine pyrophosphate binding"/>
    <property type="evidence" value="ECO:0007669"/>
    <property type="project" value="InterPro"/>
</dbReference>
<evidence type="ECO:0000313" key="7">
    <source>
        <dbReference type="EMBL" id="KUJ19109.1"/>
    </source>
</evidence>
<dbReference type="SUPFAM" id="SSF52467">
    <property type="entry name" value="DHS-like NAD/FAD-binding domain"/>
    <property type="match status" value="1"/>
</dbReference>
<keyword evidence="8" id="KW-1185">Reference proteome</keyword>
<dbReference type="GO" id="GO:0005948">
    <property type="term" value="C:acetolactate synthase complex"/>
    <property type="evidence" value="ECO:0007669"/>
    <property type="project" value="TreeGrafter"/>
</dbReference>
<dbReference type="Pfam" id="PF00205">
    <property type="entry name" value="TPP_enzyme_M"/>
    <property type="match status" value="1"/>
</dbReference>
<sequence length="586" mass="62817">MYTASFAFFEALWEAGVTYCFVNLGSDHPSIIEAIVKGQNEKKGEFPQIITCPNEMVALSMADGYARLTGKPQCVIVHVDVGTQGLGAAVHNASCGRAPVLIFAGLSPYTLEGEMRGSRTEYIHWIQDVPDQKQIVAQYCRYSGEIKTGRNVKQIVNRALQFATSDPAGPVYLCGAREVMEEDLTPYQLDQGFWNKVEPAALPGTAVEVISEALVQAKEPLVLAGYTGRNHASVGALVELADTVKGLRVLDTGGSDMCFPADHRAWLGLRYGIDQAIKTADVIVVIDCDVPWINTQCHPAKGAKIYHIDVDPLKNQMPVFYLNALARYRADSYTAITQLTTHIRTTHTSTLSSSLYTERWSTLAEAHTKRLETIAAAAAPKSDGTFGTGHLCRVLRSIVPSDTIFAIEAVTNTAFVADNIQATLPGSWINCGGGGLGWSGGGTLGIKLATEYEAKKNGGKGKFVVQIVGDGTFLFSVPGSVYWISQRYGIPVLTIVLNNKGWNAPRKSLLLVHPDGLGSKATNEELNISFAPSPDYAGIAKAAAGGNLFAEKVSKTEDLEGVLKRAVESVLSGTTAVIDAVVVSGC</sequence>
<dbReference type="EMBL" id="KQ947411">
    <property type="protein sequence ID" value="KUJ19109.1"/>
    <property type="molecule type" value="Genomic_DNA"/>
</dbReference>
<gene>
    <name evidence="7" type="ORF">LY89DRAFT_612583</name>
</gene>
<dbReference type="InterPro" id="IPR029035">
    <property type="entry name" value="DHS-like_NAD/FAD-binding_dom"/>
</dbReference>
<evidence type="ECO:0000259" key="6">
    <source>
        <dbReference type="Pfam" id="PF02776"/>
    </source>
</evidence>
<dbReference type="InterPro" id="IPR012001">
    <property type="entry name" value="Thiamin_PyroP_enz_TPP-bd_dom"/>
</dbReference>
<comment type="similarity">
    <text evidence="1 3">Belongs to the TPP enzyme family.</text>
</comment>